<accession>A0A6H5IGW4</accession>
<evidence type="ECO:0000313" key="1">
    <source>
        <dbReference type="EMBL" id="CAB0036271.1"/>
    </source>
</evidence>
<proteinExistence type="predicted"/>
<dbReference type="Proteomes" id="UP000479190">
    <property type="component" value="Unassembled WGS sequence"/>
</dbReference>
<sequence length="120" mass="14165">MIYRPGLLRVYPKLMKFAVCTQVVSDIEIFSSTSNAMTLGEKISIFLRFHLKMPKCVASQIIDNPIKYRRFIDFLKEKNWDNLLKLPAEQLREIHHNLFRELSTSAKIEQLRSFIKTHPQ</sequence>
<dbReference type="Gene3D" id="1.25.50.20">
    <property type="match status" value="1"/>
</dbReference>
<reference evidence="1 2" key="1">
    <citation type="submission" date="2020-02" db="EMBL/GenBank/DDBJ databases">
        <authorList>
            <person name="Ferguson B K."/>
        </authorList>
    </citation>
    <scope>NUCLEOTIDE SEQUENCE [LARGE SCALE GENOMIC DNA]</scope>
</reference>
<protein>
    <submittedName>
        <fullName evidence="1">Uncharacterized protein</fullName>
    </submittedName>
</protein>
<dbReference type="EMBL" id="CADCXV010000814">
    <property type="protein sequence ID" value="CAB0036271.1"/>
    <property type="molecule type" value="Genomic_DNA"/>
</dbReference>
<evidence type="ECO:0000313" key="2">
    <source>
        <dbReference type="Proteomes" id="UP000479190"/>
    </source>
</evidence>
<organism evidence="1 2">
    <name type="scientific">Trichogramma brassicae</name>
    <dbReference type="NCBI Taxonomy" id="86971"/>
    <lineage>
        <taxon>Eukaryota</taxon>
        <taxon>Metazoa</taxon>
        <taxon>Ecdysozoa</taxon>
        <taxon>Arthropoda</taxon>
        <taxon>Hexapoda</taxon>
        <taxon>Insecta</taxon>
        <taxon>Pterygota</taxon>
        <taxon>Neoptera</taxon>
        <taxon>Endopterygota</taxon>
        <taxon>Hymenoptera</taxon>
        <taxon>Apocrita</taxon>
        <taxon>Proctotrupomorpha</taxon>
        <taxon>Chalcidoidea</taxon>
        <taxon>Trichogrammatidae</taxon>
        <taxon>Trichogramma</taxon>
    </lineage>
</organism>
<dbReference type="AlphaFoldDB" id="A0A6H5IGW4"/>
<gene>
    <name evidence="1" type="ORF">TBRA_LOCUS8146</name>
</gene>
<name>A0A6H5IGW4_9HYME</name>
<keyword evidence="2" id="KW-1185">Reference proteome</keyword>